<proteinExistence type="predicted"/>
<keyword evidence="1" id="KW-0472">Membrane</keyword>
<reference evidence="2 3" key="1">
    <citation type="journal article" date="2003" name="Proc. Natl. Acad. Sci. U.S.A.">
        <title>Complete genome sequence and analysis of Wolinella succinogenes.</title>
        <authorList>
            <person name="Baar C."/>
            <person name="Eppinger M."/>
            <person name="Raddatz G."/>
            <person name="Simon JM."/>
            <person name="Lanz C."/>
            <person name="Klimmek O."/>
            <person name="Nandakumar R."/>
            <person name="Gross R."/>
            <person name="Rosinus A."/>
            <person name="Keller H."/>
            <person name="Jagtap P."/>
            <person name="Linke B."/>
            <person name="Meyer F."/>
            <person name="Lederer H."/>
            <person name="Schuster S.C."/>
        </authorList>
    </citation>
    <scope>NUCLEOTIDE SEQUENCE [LARGE SCALE GENOMIC DNA]</scope>
    <source>
        <strain evidence="3">ATCC 29543 / DSM 1740 / CCUG 13145 / JCM 31913 / LMG 7466 / NCTC 11488 / FDC 602W</strain>
    </source>
</reference>
<dbReference type="HOGENOM" id="CLU_097802_2_0_7"/>
<feature type="transmembrane region" description="Helical" evidence="1">
    <location>
        <begin position="150"/>
        <end position="172"/>
    </location>
</feature>
<evidence type="ECO:0000256" key="1">
    <source>
        <dbReference type="SAM" id="Phobius"/>
    </source>
</evidence>
<dbReference type="KEGG" id="wsu:WS0814"/>
<dbReference type="STRING" id="273121.WS0814"/>
<keyword evidence="3" id="KW-1185">Reference proteome</keyword>
<evidence type="ECO:0000313" key="3">
    <source>
        <dbReference type="Proteomes" id="UP000000422"/>
    </source>
</evidence>
<protein>
    <recommendedName>
        <fullName evidence="4">Metal-dependent hydrolase</fullName>
    </recommendedName>
</protein>
<dbReference type="PANTHER" id="PTHR35531:SF1">
    <property type="entry name" value="INNER MEMBRANE PROTEIN YBCI-RELATED"/>
    <property type="match status" value="1"/>
</dbReference>
<gene>
    <name evidence="2" type="ordered locus">WS0814</name>
</gene>
<dbReference type="EMBL" id="BX571659">
    <property type="protein sequence ID" value="CAE09927.1"/>
    <property type="molecule type" value="Genomic_DNA"/>
</dbReference>
<dbReference type="PANTHER" id="PTHR35531">
    <property type="entry name" value="INNER MEMBRANE PROTEIN YBCI-RELATED"/>
    <property type="match status" value="1"/>
</dbReference>
<dbReference type="Pfam" id="PF04307">
    <property type="entry name" value="YdjM"/>
    <property type="match status" value="1"/>
</dbReference>
<dbReference type="AlphaFoldDB" id="Q7MS32"/>
<accession>Q7MS32</accession>
<dbReference type="RefSeq" id="WP_011138724.1">
    <property type="nucleotide sequence ID" value="NC_005090.1"/>
</dbReference>
<keyword evidence="1" id="KW-0812">Transmembrane</keyword>
<organism evidence="3">
    <name type="scientific">Wolinella succinogenes (strain ATCC 29543 / DSM 1740 / CCUG 13145 / JCM 31913 / LMG 7466 / NCTC 11488 / FDC 602W)</name>
    <name type="common">Vibrio succinogenes</name>
    <dbReference type="NCBI Taxonomy" id="273121"/>
    <lineage>
        <taxon>Bacteria</taxon>
        <taxon>Pseudomonadati</taxon>
        <taxon>Campylobacterota</taxon>
        <taxon>Epsilonproteobacteria</taxon>
        <taxon>Campylobacterales</taxon>
        <taxon>Helicobacteraceae</taxon>
        <taxon>Wolinella</taxon>
    </lineage>
</organism>
<dbReference type="Proteomes" id="UP000000422">
    <property type="component" value="Chromosome"/>
</dbReference>
<evidence type="ECO:0000313" key="2">
    <source>
        <dbReference type="EMBL" id="CAE09927.1"/>
    </source>
</evidence>
<keyword evidence="1" id="KW-1133">Transmembrane helix</keyword>
<evidence type="ECO:0008006" key="4">
    <source>
        <dbReference type="Google" id="ProtNLM"/>
    </source>
</evidence>
<feature type="transmembrane region" description="Helical" evidence="1">
    <location>
        <begin position="76"/>
        <end position="95"/>
    </location>
</feature>
<name>Q7MS32_WOLSU</name>
<dbReference type="InterPro" id="IPR007404">
    <property type="entry name" value="YdjM-like"/>
</dbReference>
<sequence length="182" mass="19534">MLARTHLAFALGIATLPLYALSLVDKATLQGVEVSLYLSGVALGSLLPDIDEPNSTLGRQLPLLSSLFHRLFGHRGATHSFLFPFGVALPGWGIASSQGIALEAVIGLWLGVWLHLIGDMLTKSGIPLWLPWSERPIALLPLSYRFKTGGIIDLALGGIFGALFAYLGLNLWGSSLSITRFL</sequence>
<dbReference type="eggNOG" id="COG1988">
    <property type="taxonomic scope" value="Bacteria"/>
</dbReference>